<feature type="region of interest" description="Disordered" evidence="1">
    <location>
        <begin position="34"/>
        <end position="153"/>
    </location>
</feature>
<gene>
    <name evidence="3" type="ORF">SAMN02745121_07330</name>
</gene>
<feature type="compositionally biased region" description="Low complexity" evidence="1">
    <location>
        <begin position="52"/>
        <end position="152"/>
    </location>
</feature>
<reference evidence="4" key="1">
    <citation type="submission" date="2016-10" db="EMBL/GenBank/DDBJ databases">
        <authorList>
            <person name="Varghese N."/>
            <person name="Submissions S."/>
        </authorList>
    </citation>
    <scope>NUCLEOTIDE SEQUENCE [LARGE SCALE GENOMIC DNA]</scope>
    <source>
        <strain evidence="4">ATCC 25963</strain>
    </source>
</reference>
<dbReference type="Proteomes" id="UP000199400">
    <property type="component" value="Unassembled WGS sequence"/>
</dbReference>
<feature type="signal peptide" evidence="2">
    <location>
        <begin position="1"/>
        <end position="32"/>
    </location>
</feature>
<evidence type="ECO:0000256" key="1">
    <source>
        <dbReference type="SAM" id="MobiDB-lite"/>
    </source>
</evidence>
<dbReference type="AlphaFoldDB" id="A0A1I2GJM8"/>
<feature type="chain" id="PRO_5011521017" evidence="2">
    <location>
        <begin position="33"/>
        <end position="234"/>
    </location>
</feature>
<sequence>MLNVRIMRSRASTRGLRILRASLSLTALLAFGCDDDPNTPPPTSAGDGGSTSGSTSSTGGSTSSPTASTDPTTTAPTNSSSTDAGETTDTTSTSDDSTATGAGETADTTSTSDDSTATGAGETTDTTTTAATFTGTTSTTADSSTGDPGSSSLPEACEGLCEKTVDECGIGFPAGCTNSCIANFAEDQGACAQAAIVYLDCVAGLDCDGVSDALIYDEYGPCLGAAMAYTAACN</sequence>
<organism evidence="3 4">
    <name type="scientific">Nannocystis exedens</name>
    <dbReference type="NCBI Taxonomy" id="54"/>
    <lineage>
        <taxon>Bacteria</taxon>
        <taxon>Pseudomonadati</taxon>
        <taxon>Myxococcota</taxon>
        <taxon>Polyangia</taxon>
        <taxon>Nannocystales</taxon>
        <taxon>Nannocystaceae</taxon>
        <taxon>Nannocystis</taxon>
    </lineage>
</organism>
<evidence type="ECO:0000313" key="3">
    <source>
        <dbReference type="EMBL" id="SFF17448.1"/>
    </source>
</evidence>
<proteinExistence type="predicted"/>
<accession>A0A1I2GJM8</accession>
<protein>
    <submittedName>
        <fullName evidence="3">Uncharacterized protein</fullName>
    </submittedName>
</protein>
<dbReference type="EMBL" id="FOMX01000033">
    <property type="protein sequence ID" value="SFF17448.1"/>
    <property type="molecule type" value="Genomic_DNA"/>
</dbReference>
<keyword evidence="4" id="KW-1185">Reference proteome</keyword>
<evidence type="ECO:0000256" key="2">
    <source>
        <dbReference type="SAM" id="SignalP"/>
    </source>
</evidence>
<evidence type="ECO:0000313" key="4">
    <source>
        <dbReference type="Proteomes" id="UP000199400"/>
    </source>
</evidence>
<keyword evidence="2" id="KW-0732">Signal</keyword>
<dbReference type="PROSITE" id="PS51257">
    <property type="entry name" value="PROKAR_LIPOPROTEIN"/>
    <property type="match status" value="1"/>
</dbReference>
<name>A0A1I2GJM8_9BACT</name>